<dbReference type="EMBL" id="JACHET010000001">
    <property type="protein sequence ID" value="MBB6184820.1"/>
    <property type="molecule type" value="Genomic_DNA"/>
</dbReference>
<reference evidence="2 4" key="1">
    <citation type="submission" date="2014-09" db="EMBL/GenBank/DDBJ databases">
        <title>Xanthomonadaceae 3.5X direct submission.</title>
        <authorList>
            <person name="Fang T."/>
            <person name="Wang H."/>
        </authorList>
    </citation>
    <scope>NUCLEOTIDE SEQUENCE [LARGE SCALE GENOMIC DNA]</scope>
    <source>
        <strain evidence="2 4">3.5X</strain>
    </source>
</reference>
<keyword evidence="1" id="KW-0812">Transmembrane</keyword>
<sequence length="135" mass="14260">MIASFRFVLVLALIAAAVALCLPFAEAVPFRVPVDRPTLLTGLVLLGGLGSVVSGVLVAVSTFGLLRFRGWARALAWWATALVAVSASAMAAVTPIYGALSSSARVLFLVAVAAWFAALALMYTRPVRARFLVRR</sequence>
<evidence type="ECO:0000256" key="1">
    <source>
        <dbReference type="SAM" id="Phobius"/>
    </source>
</evidence>
<keyword evidence="4" id="KW-1185">Reference proteome</keyword>
<dbReference type="STRING" id="1543381.LF63_0100405"/>
<dbReference type="Proteomes" id="UP000560000">
    <property type="component" value="Unassembled WGS sequence"/>
</dbReference>
<reference evidence="3 5" key="2">
    <citation type="submission" date="2020-08" db="EMBL/GenBank/DDBJ databases">
        <title>Genomic Encyclopedia of Type Strains, Phase IV (KMG-IV): sequencing the most valuable type-strain genomes for metagenomic binning, comparative biology and taxonomic classification.</title>
        <authorList>
            <person name="Goeker M."/>
        </authorList>
    </citation>
    <scope>NUCLEOTIDE SEQUENCE [LARGE SCALE GENOMIC DNA]</scope>
    <source>
        <strain evidence="3 5">DSM 107085</strain>
    </source>
</reference>
<gene>
    <name evidence="3" type="ORF">HNQ86_002165</name>
    <name evidence="2" type="ORF">LF63_0100405</name>
</gene>
<keyword evidence="1" id="KW-1133">Transmembrane helix</keyword>
<evidence type="ECO:0000313" key="5">
    <source>
        <dbReference type="Proteomes" id="UP000560000"/>
    </source>
</evidence>
<evidence type="ECO:0000313" key="4">
    <source>
        <dbReference type="Proteomes" id="UP000029708"/>
    </source>
</evidence>
<organism evidence="2 4">
    <name type="scientific">Oleiagrimonas soli</name>
    <dbReference type="NCBI Taxonomy" id="1543381"/>
    <lineage>
        <taxon>Bacteria</taxon>
        <taxon>Pseudomonadati</taxon>
        <taxon>Pseudomonadota</taxon>
        <taxon>Gammaproteobacteria</taxon>
        <taxon>Lysobacterales</taxon>
        <taxon>Rhodanobacteraceae</taxon>
        <taxon>Oleiagrimonas</taxon>
    </lineage>
</organism>
<dbReference type="RefSeq" id="WP_043098876.1">
    <property type="nucleotide sequence ID" value="NZ_JACHET010000001.1"/>
</dbReference>
<evidence type="ECO:0000313" key="3">
    <source>
        <dbReference type="EMBL" id="MBB6184820.1"/>
    </source>
</evidence>
<accession>A0A099CYU5</accession>
<protein>
    <submittedName>
        <fullName evidence="2">Uncharacterized protein</fullName>
    </submittedName>
</protein>
<dbReference type="EMBL" id="JROI01000002">
    <property type="protein sequence ID" value="KGI79148.1"/>
    <property type="molecule type" value="Genomic_DNA"/>
</dbReference>
<name>A0A099CYU5_9GAMM</name>
<comment type="caution">
    <text evidence="2">The sequence shown here is derived from an EMBL/GenBank/DDBJ whole genome shotgun (WGS) entry which is preliminary data.</text>
</comment>
<feature type="transmembrane region" description="Helical" evidence="1">
    <location>
        <begin position="75"/>
        <end position="100"/>
    </location>
</feature>
<dbReference type="AlphaFoldDB" id="A0A099CYU5"/>
<dbReference type="Proteomes" id="UP000029708">
    <property type="component" value="Unassembled WGS sequence"/>
</dbReference>
<proteinExistence type="predicted"/>
<feature type="transmembrane region" description="Helical" evidence="1">
    <location>
        <begin position="106"/>
        <end position="124"/>
    </location>
</feature>
<keyword evidence="1" id="KW-0472">Membrane</keyword>
<evidence type="ECO:0000313" key="2">
    <source>
        <dbReference type="EMBL" id="KGI79148.1"/>
    </source>
</evidence>
<dbReference type="HOGENOM" id="CLU_1883650_0_0_6"/>
<feature type="transmembrane region" description="Helical" evidence="1">
    <location>
        <begin position="43"/>
        <end position="68"/>
    </location>
</feature>